<keyword evidence="1" id="KW-1133">Transmembrane helix</keyword>
<accession>A0A1I7IQB3</accession>
<dbReference type="EMBL" id="FPBJ01000022">
    <property type="protein sequence ID" value="SFU75087.1"/>
    <property type="molecule type" value="Genomic_DNA"/>
</dbReference>
<keyword evidence="1" id="KW-0812">Transmembrane</keyword>
<dbReference type="Proteomes" id="UP000242496">
    <property type="component" value="Unassembled WGS sequence"/>
</dbReference>
<name>A0A1I7IQB3_9GAMM</name>
<sequence length="85" mass="9741">MNNVNHPAKVGYLFALLGGTILSFDTVFIRAQDVFSFNIKEFIIFIFNWYVSVNNESCSGKIIVIIYNPETVRYRVNSTLKPKTC</sequence>
<keyword evidence="3" id="KW-1185">Reference proteome</keyword>
<feature type="transmembrane region" description="Helical" evidence="1">
    <location>
        <begin position="12"/>
        <end position="31"/>
    </location>
</feature>
<dbReference type="AlphaFoldDB" id="A0A1I7IQB3"/>
<organism evidence="2 3">
    <name type="scientific">Xenorhabdus koppenhoeferi</name>
    <dbReference type="NCBI Taxonomy" id="351659"/>
    <lineage>
        <taxon>Bacteria</taxon>
        <taxon>Pseudomonadati</taxon>
        <taxon>Pseudomonadota</taxon>
        <taxon>Gammaproteobacteria</taxon>
        <taxon>Enterobacterales</taxon>
        <taxon>Morganellaceae</taxon>
        <taxon>Xenorhabdus</taxon>
    </lineage>
</organism>
<proteinExistence type="predicted"/>
<reference evidence="3" key="1">
    <citation type="submission" date="2016-10" db="EMBL/GenBank/DDBJ databases">
        <authorList>
            <person name="Varghese N."/>
            <person name="Submissions S."/>
        </authorList>
    </citation>
    <scope>NUCLEOTIDE SEQUENCE [LARGE SCALE GENOMIC DNA]</scope>
    <source>
        <strain evidence="3">DSM 18168</strain>
    </source>
</reference>
<evidence type="ECO:0000313" key="2">
    <source>
        <dbReference type="EMBL" id="SFU75087.1"/>
    </source>
</evidence>
<keyword evidence="1" id="KW-0472">Membrane</keyword>
<gene>
    <name evidence="2" type="ORF">SAMN05421784_12254</name>
</gene>
<dbReference type="STRING" id="351659.SAMN05421784_12254"/>
<evidence type="ECO:0000313" key="3">
    <source>
        <dbReference type="Proteomes" id="UP000242496"/>
    </source>
</evidence>
<evidence type="ECO:0000256" key="1">
    <source>
        <dbReference type="SAM" id="Phobius"/>
    </source>
</evidence>
<protein>
    <submittedName>
        <fullName evidence="2">Uncharacterized protein</fullName>
    </submittedName>
</protein>